<organism evidence="1 2">
    <name type="scientific">Nonomuraea marmarensis</name>
    <dbReference type="NCBI Taxonomy" id="3351344"/>
    <lineage>
        <taxon>Bacteria</taxon>
        <taxon>Bacillati</taxon>
        <taxon>Actinomycetota</taxon>
        <taxon>Actinomycetes</taxon>
        <taxon>Streptosporangiales</taxon>
        <taxon>Streptosporangiaceae</taxon>
        <taxon>Nonomuraea</taxon>
    </lineage>
</organism>
<proteinExistence type="predicted"/>
<protein>
    <submittedName>
        <fullName evidence="1">Uncharacterized protein</fullName>
    </submittedName>
</protein>
<keyword evidence="2" id="KW-1185">Reference proteome</keyword>
<name>A0ABW7AGG5_9ACTN</name>
<dbReference type="EMBL" id="JBICRM010000011">
    <property type="protein sequence ID" value="MFG1705397.1"/>
    <property type="molecule type" value="Genomic_DNA"/>
</dbReference>
<evidence type="ECO:0000313" key="2">
    <source>
        <dbReference type="Proteomes" id="UP001603978"/>
    </source>
</evidence>
<comment type="caution">
    <text evidence="1">The sequence shown here is derived from an EMBL/GenBank/DDBJ whole genome shotgun (WGS) entry which is preliminary data.</text>
</comment>
<gene>
    <name evidence="1" type="ORF">ACFLIM_19585</name>
</gene>
<evidence type="ECO:0000313" key="1">
    <source>
        <dbReference type="EMBL" id="MFG1705397.1"/>
    </source>
</evidence>
<sequence length="158" mass="17660">MIDQLEHSPAETRRYADYLLGRQGVVVELLRLGSIALVKLDGDLYDLPLGCRRWAVHWDDLDILEHKANDAEKVEISYRVGLLTVGHRTVQHAVGLDQHTIERDQHAFALDEYAIQVGPRRALCGQQVHPLPVCGWSLRFTPTATGACGTCVELTLKP</sequence>
<accession>A0ABW7AGG5</accession>
<reference evidence="1 2" key="1">
    <citation type="submission" date="2024-10" db="EMBL/GenBank/DDBJ databases">
        <authorList>
            <person name="Topkara A.R."/>
            <person name="Saygin H."/>
        </authorList>
    </citation>
    <scope>NUCLEOTIDE SEQUENCE [LARGE SCALE GENOMIC DNA]</scope>
    <source>
        <strain evidence="1 2">M3C6</strain>
    </source>
</reference>
<dbReference type="Proteomes" id="UP001603978">
    <property type="component" value="Unassembled WGS sequence"/>
</dbReference>
<dbReference type="RefSeq" id="WP_393167378.1">
    <property type="nucleotide sequence ID" value="NZ_JBICRM010000011.1"/>
</dbReference>